<feature type="compositionally biased region" description="Low complexity" evidence="2">
    <location>
        <begin position="109"/>
        <end position="127"/>
    </location>
</feature>
<feature type="region of interest" description="Disordered" evidence="2">
    <location>
        <begin position="264"/>
        <end position="284"/>
    </location>
</feature>
<feature type="region of interest" description="Disordered" evidence="2">
    <location>
        <begin position="100"/>
        <end position="187"/>
    </location>
</feature>
<evidence type="ECO:0000313" key="4">
    <source>
        <dbReference type="EMBL" id="KAE9524461.1"/>
    </source>
</evidence>
<comment type="caution">
    <text evidence="4">The sequence shown here is derived from an EMBL/GenBank/DDBJ whole genome shotgun (WGS) entry which is preliminary data.</text>
</comment>
<keyword evidence="1" id="KW-0479">Metal-binding</keyword>
<dbReference type="Pfam" id="PF00098">
    <property type="entry name" value="zf-CCHC"/>
    <property type="match status" value="1"/>
</dbReference>
<name>A0A6G0T3G3_APHGL</name>
<feature type="region of interest" description="Disordered" evidence="2">
    <location>
        <begin position="218"/>
        <end position="237"/>
    </location>
</feature>
<feature type="compositionally biased region" description="Low complexity" evidence="2">
    <location>
        <begin position="137"/>
        <end position="187"/>
    </location>
</feature>
<keyword evidence="1" id="KW-0863">Zinc-finger</keyword>
<dbReference type="Gene3D" id="2.40.70.10">
    <property type="entry name" value="Acid Proteases"/>
    <property type="match status" value="1"/>
</dbReference>
<evidence type="ECO:0000256" key="2">
    <source>
        <dbReference type="SAM" id="MobiDB-lite"/>
    </source>
</evidence>
<dbReference type="AlphaFoldDB" id="A0A6G0T3G3"/>
<dbReference type="InterPro" id="IPR036875">
    <property type="entry name" value="Znf_CCHC_sf"/>
</dbReference>
<feature type="compositionally biased region" description="Low complexity" evidence="2">
    <location>
        <begin position="272"/>
        <end position="284"/>
    </location>
</feature>
<sequence>MGDIGLNSVRMKNDEDVLTYTGRVEQLYYNLCNATLANKTPEEARILRQTLKDQALAIYINGLQMDLQTILRARNPETLELAMQMARQLEIEFSFNKELRNNENKTSQGGNKNNNGNRWSNNYQGNNPSGKNFGYKQNYNRGQNRQNLNNYNNVNRSNNFNSFGRNNNNSNNYPRNNNNGQYNNNRRQQNNPGCYICGRTNHVARDCRGNVAQIARRNTNNNAQPQNNNARQNTNNNFNNNSAPITCSYCDKIGHDSVSCYSKQRDERNNANRSGNGQVSNGNGVRSINQITAVTEELSLNDVSPSYHKLTGETIVNENEKINLKGINDKIVTTIGKITIILLLNNNKIKTEFHVVDKEFPIPRDGILGHHFLLQNNAIIDVANNILTINDNTPHELNKDKICYTLKPRTETIISIPIADPIMENKNILIQKQELIQDVYCANIINTVKNGNTVISWMVFESASTLCSHSEKTHKLNHLTYGC</sequence>
<dbReference type="PROSITE" id="PS50158">
    <property type="entry name" value="ZF_CCHC"/>
    <property type="match status" value="1"/>
</dbReference>
<gene>
    <name evidence="4" type="ORF">AGLY_015182</name>
</gene>
<reference evidence="4 5" key="1">
    <citation type="submission" date="2019-08" db="EMBL/GenBank/DDBJ databases">
        <title>The genome of the soybean aphid Biotype 1, its phylome, world population structure and adaptation to the North American continent.</title>
        <authorList>
            <person name="Giordano R."/>
            <person name="Donthu R.K."/>
            <person name="Hernandez A.G."/>
            <person name="Wright C.L."/>
            <person name="Zimin A.V."/>
        </authorList>
    </citation>
    <scope>NUCLEOTIDE SEQUENCE [LARGE SCALE GENOMIC DNA]</scope>
    <source>
        <tissue evidence="4">Whole aphids</tissue>
    </source>
</reference>
<dbReference type="SMART" id="SM00343">
    <property type="entry name" value="ZnF_C2HC"/>
    <property type="match status" value="2"/>
</dbReference>
<proteinExistence type="predicted"/>
<dbReference type="Gene3D" id="4.10.60.10">
    <property type="entry name" value="Zinc finger, CCHC-type"/>
    <property type="match status" value="1"/>
</dbReference>
<evidence type="ECO:0000259" key="3">
    <source>
        <dbReference type="PROSITE" id="PS50158"/>
    </source>
</evidence>
<evidence type="ECO:0000256" key="1">
    <source>
        <dbReference type="PROSITE-ProRule" id="PRU00047"/>
    </source>
</evidence>
<keyword evidence="1" id="KW-0862">Zinc</keyword>
<organism evidence="4 5">
    <name type="scientific">Aphis glycines</name>
    <name type="common">Soybean aphid</name>
    <dbReference type="NCBI Taxonomy" id="307491"/>
    <lineage>
        <taxon>Eukaryota</taxon>
        <taxon>Metazoa</taxon>
        <taxon>Ecdysozoa</taxon>
        <taxon>Arthropoda</taxon>
        <taxon>Hexapoda</taxon>
        <taxon>Insecta</taxon>
        <taxon>Pterygota</taxon>
        <taxon>Neoptera</taxon>
        <taxon>Paraneoptera</taxon>
        <taxon>Hemiptera</taxon>
        <taxon>Sternorrhyncha</taxon>
        <taxon>Aphidomorpha</taxon>
        <taxon>Aphidoidea</taxon>
        <taxon>Aphididae</taxon>
        <taxon>Aphidini</taxon>
        <taxon>Aphis</taxon>
        <taxon>Aphis</taxon>
    </lineage>
</organism>
<dbReference type="InterPro" id="IPR001878">
    <property type="entry name" value="Znf_CCHC"/>
</dbReference>
<keyword evidence="5" id="KW-1185">Reference proteome</keyword>
<evidence type="ECO:0000313" key="5">
    <source>
        <dbReference type="Proteomes" id="UP000475862"/>
    </source>
</evidence>
<protein>
    <recommendedName>
        <fullName evidence="3">CCHC-type domain-containing protein</fullName>
    </recommendedName>
</protein>
<dbReference type="EMBL" id="VYZN01000068">
    <property type="protein sequence ID" value="KAE9524461.1"/>
    <property type="molecule type" value="Genomic_DNA"/>
</dbReference>
<dbReference type="GO" id="GO:0003676">
    <property type="term" value="F:nucleic acid binding"/>
    <property type="evidence" value="ECO:0007669"/>
    <property type="project" value="InterPro"/>
</dbReference>
<dbReference type="OrthoDB" id="8053742at2759"/>
<dbReference type="Proteomes" id="UP000475862">
    <property type="component" value="Unassembled WGS sequence"/>
</dbReference>
<feature type="domain" description="CCHC-type" evidence="3">
    <location>
        <begin position="194"/>
        <end position="208"/>
    </location>
</feature>
<dbReference type="InterPro" id="IPR021109">
    <property type="entry name" value="Peptidase_aspartic_dom_sf"/>
</dbReference>
<dbReference type="GO" id="GO:0008270">
    <property type="term" value="F:zinc ion binding"/>
    <property type="evidence" value="ECO:0007669"/>
    <property type="project" value="UniProtKB-KW"/>
</dbReference>
<accession>A0A6G0T3G3</accession>
<dbReference type="SUPFAM" id="SSF57756">
    <property type="entry name" value="Retrovirus zinc finger-like domains"/>
    <property type="match status" value="1"/>
</dbReference>